<evidence type="ECO:0000256" key="1">
    <source>
        <dbReference type="ARBA" id="ARBA00008455"/>
    </source>
</evidence>
<dbReference type="PROSITE" id="PS00640">
    <property type="entry name" value="THIOL_PROTEASE_ASN"/>
    <property type="match status" value="1"/>
</dbReference>
<feature type="domain" description="SMB" evidence="4">
    <location>
        <begin position="36"/>
        <end position="83"/>
    </location>
</feature>
<keyword evidence="3" id="KW-0732">Signal</keyword>
<name>A0A1B6DDL1_9HEMI</name>
<dbReference type="Pfam" id="PF00112">
    <property type="entry name" value="Peptidase_C1"/>
    <property type="match status" value="1"/>
</dbReference>
<dbReference type="InterPro" id="IPR013128">
    <property type="entry name" value="Peptidase_C1A"/>
</dbReference>
<evidence type="ECO:0000256" key="3">
    <source>
        <dbReference type="SAM" id="SignalP"/>
    </source>
</evidence>
<dbReference type="InterPro" id="IPR025661">
    <property type="entry name" value="Pept_asp_AS"/>
</dbReference>
<dbReference type="InterPro" id="IPR025660">
    <property type="entry name" value="Pept_his_AS"/>
</dbReference>
<evidence type="ECO:0000313" key="9">
    <source>
        <dbReference type="EMBL" id="JAS31454.1"/>
    </source>
</evidence>
<dbReference type="PRINTS" id="PR00705">
    <property type="entry name" value="PAPAIN"/>
</dbReference>
<dbReference type="EMBL" id="GEDC01026839">
    <property type="protein sequence ID" value="JAS10459.1"/>
    <property type="molecule type" value="Transcribed_RNA"/>
</dbReference>
<evidence type="ECO:0000313" key="10">
    <source>
        <dbReference type="EMBL" id="JAS31480.1"/>
    </source>
</evidence>
<evidence type="ECO:0000259" key="4">
    <source>
        <dbReference type="PROSITE" id="PS50958"/>
    </source>
</evidence>
<dbReference type="CDD" id="cd02620">
    <property type="entry name" value="Peptidase_C1A_CathepsinB"/>
    <property type="match status" value="1"/>
</dbReference>
<dbReference type="Gene3D" id="3.90.70.10">
    <property type="entry name" value="Cysteine proteinases"/>
    <property type="match status" value="1"/>
</dbReference>
<dbReference type="EMBL" id="GEDC01013562">
    <property type="protein sequence ID" value="JAS23736.1"/>
    <property type="molecule type" value="Transcribed_RNA"/>
</dbReference>
<evidence type="ECO:0000313" key="6">
    <source>
        <dbReference type="EMBL" id="JAS19698.1"/>
    </source>
</evidence>
<dbReference type="PANTHER" id="PTHR12411">
    <property type="entry name" value="CYSTEINE PROTEASE FAMILY C1-RELATED"/>
    <property type="match status" value="1"/>
</dbReference>
<protein>
    <recommendedName>
        <fullName evidence="4">SMB domain-containing protein</fullName>
    </recommendedName>
</protein>
<sequence length="460" mass="52381">MSPKMKQLFPILLLILKCCTASFDLSDIPGDYCASRVKKCCPNRDDGCSVPLLGSLCYCDQFCDRKQNDDCCPDFLPVCRNISRPSPPPSPIKRCWYKGKYYDVGEIVSINCNDCKCLEMGPKMEIICEQDACIIDSELLQLVNRDRNQGWLAGNYSEFWGKKLERGLAQRLGTLHSRRKVLMMKPINSYTNPDKLPKSYDLRTELRGGITPPLDQGWCGSSWAMSTVGVVNDRLFVISSGEDSTKLSPQHLLSCNLKNQRGCSGGHLTRAWKFIQKFGLVPEECYPWLGGMLESCPISKNRNKDHVMARCVSGRPPMVLHRTGPAYRINTEGGIMKEIMTTGSVQATMKVYHDFFMYKRGIYKCSKISGTHRTNYHSVRIVGWGEERQQRRIVKYWIVANSWGQWWGENGYFRITRGVDECEIEKFVIGATVNPVSPDKNPFSMYIPKNNQISNQISQY</sequence>
<dbReference type="PROSITE" id="PS50958">
    <property type="entry name" value="SMB_2"/>
    <property type="match status" value="1"/>
</dbReference>
<feature type="chain" id="PRO_5008447168" description="SMB domain-containing protein" evidence="3">
    <location>
        <begin position="22"/>
        <end position="460"/>
    </location>
</feature>
<dbReference type="EMBL" id="GEDC01005844">
    <property type="protein sequence ID" value="JAS31454.1"/>
    <property type="molecule type" value="Transcribed_RNA"/>
</dbReference>
<dbReference type="GO" id="GO:0008234">
    <property type="term" value="F:cysteine-type peptidase activity"/>
    <property type="evidence" value="ECO:0007669"/>
    <property type="project" value="InterPro"/>
</dbReference>
<gene>
    <name evidence="6" type="ORF">g.30316</name>
    <name evidence="9" type="ORF">g.30317</name>
    <name evidence="5" type="ORF">g.30318</name>
    <name evidence="12" type="ORF">g.30319</name>
    <name evidence="10" type="ORF">g.30320</name>
    <name evidence="7" type="ORF">g.30321</name>
    <name evidence="8" type="ORF">g.30322</name>
    <name evidence="11" type="ORF">g.30323</name>
</gene>
<dbReference type="EMBL" id="GEDC01001986">
    <property type="protein sequence ID" value="JAS35312.1"/>
    <property type="molecule type" value="Transcribed_RNA"/>
</dbReference>
<comment type="similarity">
    <text evidence="1">Belongs to the peptidase C1 family.</text>
</comment>
<dbReference type="InterPro" id="IPR038765">
    <property type="entry name" value="Papain-like_cys_pep_sf"/>
</dbReference>
<dbReference type="SUPFAM" id="SSF54001">
    <property type="entry name" value="Cysteine proteinases"/>
    <property type="match status" value="1"/>
</dbReference>
<proteinExistence type="inferred from homology"/>
<evidence type="ECO:0000313" key="8">
    <source>
        <dbReference type="EMBL" id="JAS28380.1"/>
    </source>
</evidence>
<keyword evidence="2" id="KW-1015">Disulfide bond</keyword>
<organism evidence="7">
    <name type="scientific">Clastoptera arizonana</name>
    <name type="common">Arizona spittle bug</name>
    <dbReference type="NCBI Taxonomy" id="38151"/>
    <lineage>
        <taxon>Eukaryota</taxon>
        <taxon>Metazoa</taxon>
        <taxon>Ecdysozoa</taxon>
        <taxon>Arthropoda</taxon>
        <taxon>Hexapoda</taxon>
        <taxon>Insecta</taxon>
        <taxon>Pterygota</taxon>
        <taxon>Neoptera</taxon>
        <taxon>Paraneoptera</taxon>
        <taxon>Hemiptera</taxon>
        <taxon>Auchenorrhyncha</taxon>
        <taxon>Cercopoidea</taxon>
        <taxon>Clastopteridae</taxon>
        <taxon>Clastoptera</taxon>
    </lineage>
</organism>
<evidence type="ECO:0000313" key="5">
    <source>
        <dbReference type="EMBL" id="JAS10459.1"/>
    </source>
</evidence>
<feature type="signal peptide" evidence="3">
    <location>
        <begin position="1"/>
        <end position="21"/>
    </location>
</feature>
<accession>A0A1B6DDL1</accession>
<dbReference type="InterPro" id="IPR000668">
    <property type="entry name" value="Peptidase_C1A_C"/>
</dbReference>
<dbReference type="SMART" id="SM00645">
    <property type="entry name" value="Pept_C1"/>
    <property type="match status" value="1"/>
</dbReference>
<evidence type="ECO:0000256" key="2">
    <source>
        <dbReference type="ARBA" id="ARBA00023157"/>
    </source>
</evidence>
<evidence type="ECO:0000313" key="7">
    <source>
        <dbReference type="EMBL" id="JAS23736.1"/>
    </source>
</evidence>
<dbReference type="PROSITE" id="PS00639">
    <property type="entry name" value="THIOL_PROTEASE_HIS"/>
    <property type="match status" value="1"/>
</dbReference>
<dbReference type="AlphaFoldDB" id="A0A1B6DDL1"/>
<dbReference type="GO" id="GO:0006508">
    <property type="term" value="P:proteolysis"/>
    <property type="evidence" value="ECO:0007669"/>
    <property type="project" value="InterPro"/>
</dbReference>
<dbReference type="EMBL" id="GEDC01003489">
    <property type="protein sequence ID" value="JAS33809.1"/>
    <property type="molecule type" value="Transcribed_RNA"/>
</dbReference>
<dbReference type="EMBL" id="GEDC01017600">
    <property type="protein sequence ID" value="JAS19698.1"/>
    <property type="molecule type" value="Transcribed_RNA"/>
</dbReference>
<dbReference type="InterPro" id="IPR001212">
    <property type="entry name" value="Somatomedin_B_dom"/>
</dbReference>
<reference evidence="7" key="1">
    <citation type="submission" date="2015-12" db="EMBL/GenBank/DDBJ databases">
        <title>De novo transcriptome assembly of four potential Pierce s Disease insect vectors from Arizona vineyards.</title>
        <authorList>
            <person name="Tassone E.E."/>
        </authorList>
    </citation>
    <scope>NUCLEOTIDE SEQUENCE</scope>
</reference>
<dbReference type="EMBL" id="GEDC01005818">
    <property type="protein sequence ID" value="JAS31480.1"/>
    <property type="molecule type" value="Transcribed_RNA"/>
</dbReference>
<evidence type="ECO:0000313" key="12">
    <source>
        <dbReference type="EMBL" id="JAS35312.1"/>
    </source>
</evidence>
<dbReference type="EMBL" id="GEDC01008918">
    <property type="protein sequence ID" value="JAS28380.1"/>
    <property type="molecule type" value="Transcribed_RNA"/>
</dbReference>
<evidence type="ECO:0000313" key="11">
    <source>
        <dbReference type="EMBL" id="JAS33809.1"/>
    </source>
</evidence>